<evidence type="ECO:0000259" key="1">
    <source>
        <dbReference type="PROSITE" id="PS50011"/>
    </source>
</evidence>
<dbReference type="GO" id="GO:0004674">
    <property type="term" value="F:protein serine/threonine kinase activity"/>
    <property type="evidence" value="ECO:0007669"/>
    <property type="project" value="TreeGrafter"/>
</dbReference>
<organism evidence="2 3">
    <name type="scientific">Jaapia argillacea MUCL 33604</name>
    <dbReference type="NCBI Taxonomy" id="933084"/>
    <lineage>
        <taxon>Eukaryota</taxon>
        <taxon>Fungi</taxon>
        <taxon>Dikarya</taxon>
        <taxon>Basidiomycota</taxon>
        <taxon>Agaricomycotina</taxon>
        <taxon>Agaricomycetes</taxon>
        <taxon>Agaricomycetidae</taxon>
        <taxon>Jaapiales</taxon>
        <taxon>Jaapiaceae</taxon>
        <taxon>Jaapia</taxon>
    </lineage>
</organism>
<dbReference type="SUPFAM" id="SSF56112">
    <property type="entry name" value="Protein kinase-like (PK-like)"/>
    <property type="match status" value="1"/>
</dbReference>
<sequence>REIKIWSSFDHPYILPFHGYAIIDESRLFLVSSWVSNGNIMEYLEKYPNADRSKLASDIHALEYLHSSRPECSYIHGDLKGDNVLVSDGGNALVCDFGLTRHVEKVATMTATPSRISALRHIRFSAPELFWSDQPTKASDVFAFACLIIQIFTGKQPYSQLATDLQVLKAVMNGEMPERPRDRESMQAGLSDGWWDLITSCMALKSSLRPTMRMVVRRLTYDRTPGFSSIPPLVPPLPPGFRSD</sequence>
<reference evidence="3" key="1">
    <citation type="journal article" date="2014" name="Proc. Natl. Acad. Sci. U.S.A.">
        <title>Extensive sampling of basidiomycete genomes demonstrates inadequacy of the white-rot/brown-rot paradigm for wood decay fungi.</title>
        <authorList>
            <person name="Riley R."/>
            <person name="Salamov A.A."/>
            <person name="Brown D.W."/>
            <person name="Nagy L.G."/>
            <person name="Floudas D."/>
            <person name="Held B.W."/>
            <person name="Levasseur A."/>
            <person name="Lombard V."/>
            <person name="Morin E."/>
            <person name="Otillar R."/>
            <person name="Lindquist E.A."/>
            <person name="Sun H."/>
            <person name="LaButti K.M."/>
            <person name="Schmutz J."/>
            <person name="Jabbour D."/>
            <person name="Luo H."/>
            <person name="Baker S.E."/>
            <person name="Pisabarro A.G."/>
            <person name="Walton J.D."/>
            <person name="Blanchette R.A."/>
            <person name="Henrissat B."/>
            <person name="Martin F."/>
            <person name="Cullen D."/>
            <person name="Hibbett D.S."/>
            <person name="Grigoriev I.V."/>
        </authorList>
    </citation>
    <scope>NUCLEOTIDE SEQUENCE [LARGE SCALE GENOMIC DNA]</scope>
    <source>
        <strain evidence="3">MUCL 33604</strain>
    </source>
</reference>
<protein>
    <recommendedName>
        <fullName evidence="1">Protein kinase domain-containing protein</fullName>
    </recommendedName>
</protein>
<evidence type="ECO:0000313" key="3">
    <source>
        <dbReference type="Proteomes" id="UP000027265"/>
    </source>
</evidence>
<evidence type="ECO:0000313" key="2">
    <source>
        <dbReference type="EMBL" id="KDQ53399.1"/>
    </source>
</evidence>
<dbReference type="InterPro" id="IPR000719">
    <property type="entry name" value="Prot_kinase_dom"/>
</dbReference>
<feature type="non-terminal residue" evidence="2">
    <location>
        <position position="1"/>
    </location>
</feature>
<keyword evidence="3" id="KW-1185">Reference proteome</keyword>
<dbReference type="STRING" id="933084.A0A067PF36"/>
<proteinExistence type="predicted"/>
<accession>A0A067PF36</accession>
<dbReference type="AlphaFoldDB" id="A0A067PF36"/>
<gene>
    <name evidence="2" type="ORF">JAAARDRAFT_137327</name>
</gene>
<dbReference type="InterPro" id="IPR001245">
    <property type="entry name" value="Ser-Thr/Tyr_kinase_cat_dom"/>
</dbReference>
<dbReference type="Proteomes" id="UP000027265">
    <property type="component" value="Unassembled WGS sequence"/>
</dbReference>
<dbReference type="SMART" id="SM00220">
    <property type="entry name" value="S_TKc"/>
    <property type="match status" value="1"/>
</dbReference>
<dbReference type="HOGENOM" id="CLU_000288_7_18_1"/>
<dbReference type="PANTHER" id="PTHR44329">
    <property type="entry name" value="SERINE/THREONINE-PROTEIN KINASE TNNI3K-RELATED"/>
    <property type="match status" value="1"/>
</dbReference>
<name>A0A067PF36_9AGAM</name>
<dbReference type="Gene3D" id="1.10.510.10">
    <property type="entry name" value="Transferase(Phosphotransferase) domain 1"/>
    <property type="match status" value="1"/>
</dbReference>
<dbReference type="OrthoDB" id="26722at2759"/>
<feature type="domain" description="Protein kinase" evidence="1">
    <location>
        <begin position="1"/>
        <end position="227"/>
    </location>
</feature>
<dbReference type="PIRSF" id="PIRSF000654">
    <property type="entry name" value="Integrin-linked_kinase"/>
    <property type="match status" value="1"/>
</dbReference>
<dbReference type="PROSITE" id="PS50011">
    <property type="entry name" value="PROTEIN_KINASE_DOM"/>
    <property type="match status" value="1"/>
</dbReference>
<dbReference type="InterPro" id="IPR008271">
    <property type="entry name" value="Ser/Thr_kinase_AS"/>
</dbReference>
<dbReference type="PANTHER" id="PTHR44329:SF214">
    <property type="entry name" value="PROTEIN KINASE DOMAIN-CONTAINING PROTEIN"/>
    <property type="match status" value="1"/>
</dbReference>
<dbReference type="InterPro" id="IPR011009">
    <property type="entry name" value="Kinase-like_dom_sf"/>
</dbReference>
<dbReference type="InterPro" id="IPR051681">
    <property type="entry name" value="Ser/Thr_Kinases-Pseudokinases"/>
</dbReference>
<dbReference type="PROSITE" id="PS00108">
    <property type="entry name" value="PROTEIN_KINASE_ST"/>
    <property type="match status" value="1"/>
</dbReference>
<dbReference type="Pfam" id="PF07714">
    <property type="entry name" value="PK_Tyr_Ser-Thr"/>
    <property type="match status" value="1"/>
</dbReference>
<dbReference type="GO" id="GO:0005524">
    <property type="term" value="F:ATP binding"/>
    <property type="evidence" value="ECO:0007669"/>
    <property type="project" value="InterPro"/>
</dbReference>
<dbReference type="InParanoid" id="A0A067PF36"/>
<dbReference type="EMBL" id="KL197734">
    <property type="protein sequence ID" value="KDQ53399.1"/>
    <property type="molecule type" value="Genomic_DNA"/>
</dbReference>